<gene>
    <name evidence="2" type="ORF">V6N12_024841</name>
</gene>
<dbReference type="Gene3D" id="3.30.420.10">
    <property type="entry name" value="Ribonuclease H-like superfamily/Ribonuclease H"/>
    <property type="match status" value="1"/>
</dbReference>
<sequence length="577" mass="66679">MSLYDDGTLLAELQIKPTLSEEIKAKQQLDESLFPIMRQVEHGSTSVYSFDRDGILCFKGRYCVPDDEELKQAILKEVHSSPYAMHLGGDKMYQNLKGRYRWFGMKKDISDYVAKCLTCQQVKAEHQHPSGLLQPIKIPEWKWERITMDFVVGLPLTPSKKDSVWMIVDRLTKSAHFIPVRKNYTVNKLAKLYISEIVRLHGVPISIISDRDPKLTSRFWQALQNALGTRLNFSTAFHPQTDGQSERVIQVLEDMLRGCVIDFHGSWEDFLPLAEFAYNNSYHASIRMAPYEALYGRKCRTPICWTELYDKETLGPDLIRQTEETVRLIRNRLKEAFDRQKSYADRRRKDIEFEVGDQVFLKVSPWKKVLRFGRKGKLRPRFIGPYRISERIGSVAYRLELPPQLSQLRPDLSYEEELVQILDQDERILRNKRIPMVKVLWSNRSPSEATWETRESMEVQFPHLFSPEFPTAGVLLSPCRCHERVPRARRSRTRPLLVDPNAIWPSPEFGHSPRFCIVLGKLEARGGHAPSPLKLRPPGATVGRFGRAPWPAQLSKVWVEPSMTSALVNADVSVDLY</sequence>
<evidence type="ECO:0000313" key="2">
    <source>
        <dbReference type="EMBL" id="KAK8503669.1"/>
    </source>
</evidence>
<keyword evidence="3" id="KW-1185">Reference proteome</keyword>
<organism evidence="2 3">
    <name type="scientific">Hibiscus sabdariffa</name>
    <name type="common">roselle</name>
    <dbReference type="NCBI Taxonomy" id="183260"/>
    <lineage>
        <taxon>Eukaryota</taxon>
        <taxon>Viridiplantae</taxon>
        <taxon>Streptophyta</taxon>
        <taxon>Embryophyta</taxon>
        <taxon>Tracheophyta</taxon>
        <taxon>Spermatophyta</taxon>
        <taxon>Magnoliopsida</taxon>
        <taxon>eudicotyledons</taxon>
        <taxon>Gunneridae</taxon>
        <taxon>Pentapetalae</taxon>
        <taxon>rosids</taxon>
        <taxon>malvids</taxon>
        <taxon>Malvales</taxon>
        <taxon>Malvaceae</taxon>
        <taxon>Malvoideae</taxon>
        <taxon>Hibiscus</taxon>
    </lineage>
</organism>
<dbReference type="Proteomes" id="UP001472677">
    <property type="component" value="Unassembled WGS sequence"/>
</dbReference>
<dbReference type="InterPro" id="IPR056924">
    <property type="entry name" value="SH3_Tf2-1"/>
</dbReference>
<dbReference type="Pfam" id="PF24626">
    <property type="entry name" value="SH3_Tf2-1"/>
    <property type="match status" value="1"/>
</dbReference>
<evidence type="ECO:0000259" key="1">
    <source>
        <dbReference type="PROSITE" id="PS50994"/>
    </source>
</evidence>
<dbReference type="Pfam" id="PF17921">
    <property type="entry name" value="Integrase_H2C2"/>
    <property type="match status" value="1"/>
</dbReference>
<name>A0ABR2BBB3_9ROSI</name>
<protein>
    <recommendedName>
        <fullName evidence="1">Integrase catalytic domain-containing protein</fullName>
    </recommendedName>
</protein>
<reference evidence="2 3" key="1">
    <citation type="journal article" date="2024" name="G3 (Bethesda)">
        <title>Genome assembly of Hibiscus sabdariffa L. provides insights into metabolisms of medicinal natural products.</title>
        <authorList>
            <person name="Kim T."/>
        </authorList>
    </citation>
    <scope>NUCLEOTIDE SEQUENCE [LARGE SCALE GENOMIC DNA]</scope>
    <source>
        <strain evidence="2">TK-2024</strain>
        <tissue evidence="2">Old leaves</tissue>
    </source>
</reference>
<dbReference type="Gene3D" id="1.10.340.70">
    <property type="match status" value="1"/>
</dbReference>
<dbReference type="InterPro" id="IPR001584">
    <property type="entry name" value="Integrase_cat-core"/>
</dbReference>
<dbReference type="PANTHER" id="PTHR45835:SF99">
    <property type="entry name" value="CHROMO DOMAIN-CONTAINING PROTEIN-RELATED"/>
    <property type="match status" value="1"/>
</dbReference>
<dbReference type="PANTHER" id="PTHR45835">
    <property type="entry name" value="YALI0A06105P"/>
    <property type="match status" value="1"/>
</dbReference>
<accession>A0ABR2BBB3</accession>
<dbReference type="SUPFAM" id="SSF53098">
    <property type="entry name" value="Ribonuclease H-like"/>
    <property type="match status" value="1"/>
</dbReference>
<proteinExistence type="predicted"/>
<dbReference type="InterPro" id="IPR041588">
    <property type="entry name" value="Integrase_H2C2"/>
</dbReference>
<dbReference type="InterPro" id="IPR036397">
    <property type="entry name" value="RNaseH_sf"/>
</dbReference>
<dbReference type="EMBL" id="JBBPBM010000148">
    <property type="protein sequence ID" value="KAK8503669.1"/>
    <property type="molecule type" value="Genomic_DNA"/>
</dbReference>
<dbReference type="InterPro" id="IPR012337">
    <property type="entry name" value="RNaseH-like_sf"/>
</dbReference>
<evidence type="ECO:0000313" key="3">
    <source>
        <dbReference type="Proteomes" id="UP001472677"/>
    </source>
</evidence>
<comment type="caution">
    <text evidence="2">The sequence shown here is derived from an EMBL/GenBank/DDBJ whole genome shotgun (WGS) entry which is preliminary data.</text>
</comment>
<feature type="domain" description="Integrase catalytic" evidence="1">
    <location>
        <begin position="135"/>
        <end position="298"/>
    </location>
</feature>
<dbReference type="PROSITE" id="PS50994">
    <property type="entry name" value="INTEGRASE"/>
    <property type="match status" value="1"/>
</dbReference>